<dbReference type="InterPro" id="IPR001810">
    <property type="entry name" value="F-box_dom"/>
</dbReference>
<reference evidence="2 3" key="1">
    <citation type="submission" date="2018-04" db="EMBL/GenBank/DDBJ databases">
        <title>Thalassorhabdus spongiae gen. nov., sp. nov., isolated from a marine sponge in South-West Iceland.</title>
        <authorList>
            <person name="Knobloch S."/>
            <person name="Daussin A."/>
            <person name="Johannsson R."/>
            <person name="Marteinsson V.T."/>
        </authorList>
    </citation>
    <scope>NUCLEOTIDE SEQUENCE [LARGE SCALE GENOMIC DNA]</scope>
    <source>
        <strain evidence="2 3">Hp12</strain>
    </source>
</reference>
<evidence type="ECO:0000313" key="3">
    <source>
        <dbReference type="Proteomes" id="UP000244906"/>
    </source>
</evidence>
<feature type="domain" description="F-box" evidence="1">
    <location>
        <begin position="12"/>
        <end position="49"/>
    </location>
</feature>
<comment type="caution">
    <text evidence="2">The sequence shown here is derived from an EMBL/GenBank/DDBJ whole genome shotgun (WGS) entry which is preliminary data.</text>
</comment>
<dbReference type="InterPro" id="IPR036047">
    <property type="entry name" value="F-box-like_dom_sf"/>
</dbReference>
<dbReference type="AlphaFoldDB" id="A0A2V1H288"/>
<gene>
    <name evidence="2" type="ORF">DC094_10905</name>
</gene>
<accession>A0A2V1H288</accession>
<dbReference type="PROSITE" id="PS50181">
    <property type="entry name" value="FBOX"/>
    <property type="match status" value="1"/>
</dbReference>
<dbReference type="RefSeq" id="WP_116687121.1">
    <property type="nucleotide sequence ID" value="NZ_CAWNYD010000003.1"/>
</dbReference>
<organism evidence="2 3">
    <name type="scientific">Pelagibaculum spongiae</name>
    <dbReference type="NCBI Taxonomy" id="2080658"/>
    <lineage>
        <taxon>Bacteria</taxon>
        <taxon>Pseudomonadati</taxon>
        <taxon>Pseudomonadota</taxon>
        <taxon>Gammaproteobacteria</taxon>
        <taxon>Oceanospirillales</taxon>
        <taxon>Pelagibaculum</taxon>
    </lineage>
</organism>
<dbReference type="SMART" id="SM00256">
    <property type="entry name" value="FBOX"/>
    <property type="match status" value="1"/>
</dbReference>
<protein>
    <recommendedName>
        <fullName evidence="1">F-box domain-containing protein</fullName>
    </recommendedName>
</protein>
<dbReference type="SUPFAM" id="SSF81383">
    <property type="entry name" value="F-box domain"/>
    <property type="match status" value="1"/>
</dbReference>
<dbReference type="EMBL" id="QDDL01000003">
    <property type="protein sequence ID" value="PVZ69790.1"/>
    <property type="molecule type" value="Genomic_DNA"/>
</dbReference>
<proteinExistence type="predicted"/>
<dbReference type="Proteomes" id="UP000244906">
    <property type="component" value="Unassembled WGS sequence"/>
</dbReference>
<evidence type="ECO:0000259" key="1">
    <source>
        <dbReference type="PROSITE" id="PS50181"/>
    </source>
</evidence>
<evidence type="ECO:0000313" key="2">
    <source>
        <dbReference type="EMBL" id="PVZ69790.1"/>
    </source>
</evidence>
<sequence>MDKDPESRQSEFSHFDTLPQEMLFEIFSYLDFQSLARLTQTSIGFRNIVLCPSFQRQYLSRDFAHRTPWHLNYDIVISRSEAEVFFQTLRSPALLIRQFTPLRQSLRCDSGLHSPAFSVIKRLPFTNYPARDSEIGSIAISRSNQWLAAIFSLPNDRHTLWVFNFDNHLSWRLGTISVHSKKFSDFGNLTFSGDRLYSLRENRFSGWRLDPHAGPKKLNPRSINQKNVEMLIFDEARHTGVSYNIIPSLSCFNIPQSHYLQQLSITHIQGQVVDHPLKAYTLGMMYYTQRPPGINPTGTKLIYRDCAAVNKKIQKNFSKKILSAMVHPNEESIFILCDKLHRWSPLTSTTTTFDYTTPPHLRPRLPFESTLFFSNNKQEIYLVRIDGSLVRFDLKTNRHDIYPNFKLAGNPPYHEITISSDNYLTYTSTAGLMSQKIGPEEQAYPFPDSGDSDGDSFKPRISRYIVSPCGKLLILITPKGISVCNAAPIRSIVFSSFL</sequence>
<dbReference type="SUPFAM" id="SSF82171">
    <property type="entry name" value="DPP6 N-terminal domain-like"/>
    <property type="match status" value="1"/>
</dbReference>
<keyword evidence="3" id="KW-1185">Reference proteome</keyword>
<name>A0A2V1H288_9GAMM</name>
<dbReference type="Pfam" id="PF12937">
    <property type="entry name" value="F-box-like"/>
    <property type="match status" value="1"/>
</dbReference>
<dbReference type="Gene3D" id="1.20.1280.50">
    <property type="match status" value="1"/>
</dbReference>